<keyword evidence="21" id="KW-1185">Reference proteome</keyword>
<dbReference type="InterPro" id="IPR028325">
    <property type="entry name" value="VG_K_chnl"/>
</dbReference>
<sequence>MKSPPCCMSLSSQASLEEQGSSTSLGSLESSVFSSEEEQGPLLQKVIPSLDCFTINVGGSRFVMSQQTLSCYPDTRLGKLAVVVSAARDVASGLLELCDDANLVENEYFFDRSSQAFHYILNYYQTGRLHVMEQLCALSFLQEIQYWGLDELSIDSCCRDRYFRRKELSEALDIKKDAEELDAQDEEEDFSGSVCPSVRQKLWEVLEKPGSSAAARTFGTLSMVFVVVSIANMALISVELSWLAPPLLDALEYLCIAWFTAEFVLRLLCARDRCRFLRSVANIIDLLAILPFYITLLVESLCGGESSQELENVGRIVQVLRLLRALRMLKLGRHSTAYAKNYVMILSMSQILKTTTVENVLRKQFRTFAGDGLRASLAPLSPLVFQWYMEPIRGNAEQQCQVQPAFTKWPGALIALALLTGLRSLGMTIAQCYEEVGLLLLFLSVGISIFSTVEYFVEQGVPGTTFTSVPGAWWWATTSMTTVGYGDIRPDTTIGKVVAFMCILSGILVLALPIAIINDRFSACYFTLKIKEAALRQREALKKLMRNSSSDSNINVNLRDIYARSVMDMLRLKSRERASTRSSGADEFWF</sequence>
<evidence type="ECO:0000313" key="20">
    <source>
        <dbReference type="EMBL" id="RLW13379.1"/>
    </source>
</evidence>
<dbReference type="SMART" id="SM00225">
    <property type="entry name" value="BTB"/>
    <property type="match status" value="1"/>
</dbReference>
<evidence type="ECO:0000256" key="4">
    <source>
        <dbReference type="ARBA" id="ARBA00022448"/>
    </source>
</evidence>
<comment type="function">
    <text evidence="15">Potassium channel subunit that does not form functional channels by itself. Modulates KCNB1 and KCNB2 channel activity by shifting the threshold for inactivation to more negative values and by slowing the rate of inactivation. Can down-regulate the channel activity of KCNB1, KCNB2, KCNC4 and KCND1, possibly by trapping them in intracellular membranes.</text>
</comment>
<keyword evidence="9" id="KW-0851">Voltage-gated channel</keyword>
<dbReference type="SUPFAM" id="SSF54695">
    <property type="entry name" value="POZ domain"/>
    <property type="match status" value="1"/>
</dbReference>
<dbReference type="PANTHER" id="PTHR11537">
    <property type="entry name" value="VOLTAGE-GATED POTASSIUM CHANNEL"/>
    <property type="match status" value="1"/>
</dbReference>
<dbReference type="Pfam" id="PF00520">
    <property type="entry name" value="Ion_trans"/>
    <property type="match status" value="2"/>
</dbReference>
<dbReference type="SUPFAM" id="SSF81324">
    <property type="entry name" value="Voltage-gated potassium channels"/>
    <property type="match status" value="1"/>
</dbReference>
<evidence type="ECO:0000256" key="5">
    <source>
        <dbReference type="ARBA" id="ARBA00022475"/>
    </source>
</evidence>
<accession>A0A3L8T131</accession>
<dbReference type="GO" id="GO:0001508">
    <property type="term" value="P:action potential"/>
    <property type="evidence" value="ECO:0007669"/>
    <property type="project" value="TreeGrafter"/>
</dbReference>
<feature type="transmembrane region" description="Helical" evidence="18">
    <location>
        <begin position="280"/>
        <end position="298"/>
    </location>
</feature>
<dbReference type="PRINTS" id="PR01491">
    <property type="entry name" value="KVCHANNEL"/>
</dbReference>
<dbReference type="AlphaFoldDB" id="A0A3L8T131"/>
<dbReference type="GO" id="GO:0005249">
    <property type="term" value="F:voltage-gated potassium channel activity"/>
    <property type="evidence" value="ECO:0007669"/>
    <property type="project" value="InterPro"/>
</dbReference>
<dbReference type="InterPro" id="IPR003970">
    <property type="entry name" value="K_chnl_volt-dep_Kv8.1"/>
</dbReference>
<keyword evidence="8" id="KW-0631">Potassium channel</keyword>
<dbReference type="InterPro" id="IPR003968">
    <property type="entry name" value="K_chnl_volt-dep_Kv"/>
</dbReference>
<keyword evidence="11 18" id="KW-1133">Transmembrane helix</keyword>
<evidence type="ECO:0000256" key="6">
    <source>
        <dbReference type="ARBA" id="ARBA00022538"/>
    </source>
</evidence>
<dbReference type="Pfam" id="PF02214">
    <property type="entry name" value="BTB_2"/>
    <property type="match status" value="1"/>
</dbReference>
<evidence type="ECO:0000256" key="15">
    <source>
        <dbReference type="ARBA" id="ARBA00024762"/>
    </source>
</evidence>
<dbReference type="FunFam" id="1.10.287.70:FF:000005">
    <property type="entry name" value="potassium voltage-gated channel subfamily G member 1"/>
    <property type="match status" value="1"/>
</dbReference>
<dbReference type="Proteomes" id="UP000276834">
    <property type="component" value="Unassembled WGS sequence"/>
</dbReference>
<dbReference type="FunFam" id="3.30.710.10:FF:000067">
    <property type="entry name" value="Potassium voltage-gated channel subfamily V member 1"/>
    <property type="match status" value="1"/>
</dbReference>
<keyword evidence="6" id="KW-0633">Potassium transport</keyword>
<keyword evidence="12" id="KW-0406">Ion transport</keyword>
<evidence type="ECO:0000256" key="3">
    <source>
        <dbReference type="ARBA" id="ARBA00020321"/>
    </source>
</evidence>
<evidence type="ECO:0000256" key="10">
    <source>
        <dbReference type="ARBA" id="ARBA00022958"/>
    </source>
</evidence>
<dbReference type="FunFam" id="1.20.120.350:FF:000044">
    <property type="entry name" value="Potassium voltage-gated channel subfamily V member 1"/>
    <property type="match status" value="1"/>
</dbReference>
<dbReference type="STRING" id="44316.ENSEGOP00005000986"/>
<keyword evidence="13 18" id="KW-0472">Membrane</keyword>
<evidence type="ECO:0000256" key="11">
    <source>
        <dbReference type="ARBA" id="ARBA00022989"/>
    </source>
</evidence>
<name>A0A3L8T131_CHLGU</name>
<evidence type="ECO:0000256" key="8">
    <source>
        <dbReference type="ARBA" id="ARBA00022826"/>
    </source>
</evidence>
<dbReference type="EMBL" id="QUSF01000001">
    <property type="protein sequence ID" value="RLW13379.1"/>
    <property type="molecule type" value="Genomic_DNA"/>
</dbReference>
<feature type="transmembrane region" description="Helical" evidence="18">
    <location>
        <begin position="438"/>
        <end position="457"/>
    </location>
</feature>
<evidence type="ECO:0000256" key="9">
    <source>
        <dbReference type="ARBA" id="ARBA00022882"/>
    </source>
</evidence>
<comment type="caution">
    <text evidence="20">The sequence shown here is derived from an EMBL/GenBank/DDBJ whole genome shotgun (WGS) entry which is preliminary data.</text>
</comment>
<evidence type="ECO:0000313" key="21">
    <source>
        <dbReference type="Proteomes" id="UP000276834"/>
    </source>
</evidence>
<keyword evidence="5" id="KW-1003">Cell membrane</keyword>
<feature type="transmembrane region" description="Helical" evidence="18">
    <location>
        <begin position="218"/>
        <end position="238"/>
    </location>
</feature>
<keyword evidence="4" id="KW-0813">Transport</keyword>
<feature type="transmembrane region" description="Helical" evidence="18">
    <location>
        <begin position="497"/>
        <end position="517"/>
    </location>
</feature>
<evidence type="ECO:0000256" key="16">
    <source>
        <dbReference type="ARBA" id="ARBA00025980"/>
    </source>
</evidence>
<feature type="transmembrane region" description="Helical" evidence="18">
    <location>
        <begin position="409"/>
        <end position="426"/>
    </location>
</feature>
<dbReference type="Gene3D" id="3.30.710.10">
    <property type="entry name" value="Potassium Channel Kv1.1, Chain A"/>
    <property type="match status" value="1"/>
</dbReference>
<dbReference type="Gene3D" id="1.20.120.350">
    <property type="entry name" value="Voltage-gated potassium channels. Chain C"/>
    <property type="match status" value="1"/>
</dbReference>
<comment type="subcellular location">
    <subcellularLocation>
        <location evidence="1">Cell membrane</location>
        <topology evidence="1">Multi-pass membrane protein</topology>
    </subcellularLocation>
</comment>
<evidence type="ECO:0000256" key="18">
    <source>
        <dbReference type="SAM" id="Phobius"/>
    </source>
</evidence>
<evidence type="ECO:0000256" key="14">
    <source>
        <dbReference type="ARBA" id="ARBA00023303"/>
    </source>
</evidence>
<evidence type="ECO:0000256" key="13">
    <source>
        <dbReference type="ARBA" id="ARBA00023136"/>
    </source>
</evidence>
<evidence type="ECO:0000256" key="12">
    <source>
        <dbReference type="ARBA" id="ARBA00023065"/>
    </source>
</evidence>
<dbReference type="GO" id="GO:0008076">
    <property type="term" value="C:voltage-gated potassium channel complex"/>
    <property type="evidence" value="ECO:0007669"/>
    <property type="project" value="InterPro"/>
</dbReference>
<feature type="transmembrane region" description="Helical" evidence="18">
    <location>
        <begin position="250"/>
        <end position="268"/>
    </location>
</feature>
<proteinExistence type="inferred from homology"/>
<dbReference type="InterPro" id="IPR003131">
    <property type="entry name" value="T1-type_BTB"/>
</dbReference>
<dbReference type="PRINTS" id="PR01493">
    <property type="entry name" value="KV8CHANNEL"/>
</dbReference>
<dbReference type="PANTHER" id="PTHR11537:SF38">
    <property type="entry name" value="POTASSIUM VOLTAGE-GATED CHANNEL SUBFAMILY V MEMBER 1"/>
    <property type="match status" value="1"/>
</dbReference>
<evidence type="ECO:0000256" key="17">
    <source>
        <dbReference type="ARBA" id="ARBA00032563"/>
    </source>
</evidence>
<reference evidence="20 21" key="1">
    <citation type="journal article" date="2018" name="Proc. R. Soc. B">
        <title>A non-coding region near Follistatin controls head colour polymorphism in the Gouldian finch.</title>
        <authorList>
            <person name="Toomey M.B."/>
            <person name="Marques C.I."/>
            <person name="Andrade P."/>
            <person name="Araujo P.M."/>
            <person name="Sabatino S."/>
            <person name="Gazda M.A."/>
            <person name="Afonso S."/>
            <person name="Lopes R.J."/>
            <person name="Corbo J.C."/>
            <person name="Carneiro M."/>
        </authorList>
    </citation>
    <scope>NUCLEOTIDE SEQUENCE [LARGE SCALE GENOMIC DNA]</scope>
    <source>
        <strain evidence="20">Red01</strain>
        <tissue evidence="20">Muscle</tissue>
    </source>
</reference>
<dbReference type="InterPro" id="IPR000210">
    <property type="entry name" value="BTB/POZ_dom"/>
</dbReference>
<dbReference type="InterPro" id="IPR027359">
    <property type="entry name" value="Volt_channel_dom_sf"/>
</dbReference>
<dbReference type="Gene3D" id="1.10.287.70">
    <property type="match status" value="1"/>
</dbReference>
<dbReference type="PRINTS" id="PR00169">
    <property type="entry name" value="KCHANNEL"/>
</dbReference>
<protein>
    <recommendedName>
        <fullName evidence="3">Potassium voltage-gated channel subfamily V member 1</fullName>
    </recommendedName>
    <alternativeName>
        <fullName evidence="17">Voltage-gated potassium channel subunit Kv8.1</fullName>
    </alternativeName>
</protein>
<dbReference type="OrthoDB" id="296522at2759"/>
<keyword evidence="14" id="KW-0407">Ion channel</keyword>
<keyword evidence="7 18" id="KW-0812">Transmembrane</keyword>
<dbReference type="InterPro" id="IPR005821">
    <property type="entry name" value="Ion_trans_dom"/>
</dbReference>
<dbReference type="GO" id="GO:0051260">
    <property type="term" value="P:protein homooligomerization"/>
    <property type="evidence" value="ECO:0007669"/>
    <property type="project" value="InterPro"/>
</dbReference>
<evidence type="ECO:0000256" key="1">
    <source>
        <dbReference type="ARBA" id="ARBA00004651"/>
    </source>
</evidence>
<evidence type="ECO:0000256" key="2">
    <source>
        <dbReference type="ARBA" id="ARBA00009030"/>
    </source>
</evidence>
<feature type="domain" description="BTB" evidence="19">
    <location>
        <begin position="51"/>
        <end position="165"/>
    </location>
</feature>
<comment type="subunit">
    <text evidence="16">Heteromultimer with KCNB1 and KCNB2. Interacts with KCNC4 and KCND1.</text>
</comment>
<gene>
    <name evidence="20" type="ORF">DV515_00000482</name>
</gene>
<keyword evidence="10" id="KW-0630">Potassium</keyword>
<organism evidence="20 21">
    <name type="scientific">Chloebia gouldiae</name>
    <name type="common">Gouldian finch</name>
    <name type="synonym">Erythrura gouldiae</name>
    <dbReference type="NCBI Taxonomy" id="44316"/>
    <lineage>
        <taxon>Eukaryota</taxon>
        <taxon>Metazoa</taxon>
        <taxon>Chordata</taxon>
        <taxon>Craniata</taxon>
        <taxon>Vertebrata</taxon>
        <taxon>Euteleostomi</taxon>
        <taxon>Archelosauria</taxon>
        <taxon>Archosauria</taxon>
        <taxon>Dinosauria</taxon>
        <taxon>Saurischia</taxon>
        <taxon>Theropoda</taxon>
        <taxon>Coelurosauria</taxon>
        <taxon>Aves</taxon>
        <taxon>Neognathae</taxon>
        <taxon>Neoaves</taxon>
        <taxon>Telluraves</taxon>
        <taxon>Australaves</taxon>
        <taxon>Passeriformes</taxon>
        <taxon>Passeroidea</taxon>
        <taxon>Passeridae</taxon>
        <taxon>Chloebia</taxon>
    </lineage>
</organism>
<dbReference type="InterPro" id="IPR011333">
    <property type="entry name" value="SKP1/BTB/POZ_sf"/>
</dbReference>
<comment type="similarity">
    <text evidence="2">Belongs to the potassium channel family. V (TC 1.A.1.2) subfamily. Kv8.1/KCNV1 sub-subfamily.</text>
</comment>
<evidence type="ECO:0000256" key="7">
    <source>
        <dbReference type="ARBA" id="ARBA00022692"/>
    </source>
</evidence>
<evidence type="ECO:0000259" key="19">
    <source>
        <dbReference type="SMART" id="SM00225"/>
    </source>
</evidence>